<comment type="caution">
    <text evidence="1">The sequence shown here is derived from an EMBL/GenBank/DDBJ whole genome shotgun (WGS) entry which is preliminary data.</text>
</comment>
<protein>
    <submittedName>
        <fullName evidence="1">Uncharacterized protein</fullName>
    </submittedName>
</protein>
<dbReference type="Proteomes" id="UP000826195">
    <property type="component" value="Unassembled WGS sequence"/>
</dbReference>
<proteinExistence type="predicted"/>
<feature type="non-terminal residue" evidence="1">
    <location>
        <position position="1"/>
    </location>
</feature>
<evidence type="ECO:0000313" key="2">
    <source>
        <dbReference type="Proteomes" id="UP000826195"/>
    </source>
</evidence>
<sequence>DDCGQWVSLDSELEMRGGEVVGTKVPTGHSLLISCRFEQPFGRWCDPRSGWKALITSETAIKLWASRPMCGSGTLRIITP</sequence>
<dbReference type="EMBL" id="JAHXZJ010002982">
    <property type="protein sequence ID" value="KAH0534469.1"/>
    <property type="molecule type" value="Genomic_DNA"/>
</dbReference>
<name>A0AAV7HWT4_COTGL</name>
<accession>A0AAV7HWT4</accession>
<reference evidence="1 2" key="1">
    <citation type="journal article" date="2021" name="J. Hered.">
        <title>A chromosome-level genome assembly of the parasitoid wasp, Cotesia glomerata (Hymenoptera: Braconidae).</title>
        <authorList>
            <person name="Pinto B.J."/>
            <person name="Weis J.J."/>
            <person name="Gamble T."/>
            <person name="Ode P.J."/>
            <person name="Paul R."/>
            <person name="Zaspel J.M."/>
        </authorList>
    </citation>
    <scope>NUCLEOTIDE SEQUENCE [LARGE SCALE GENOMIC DNA]</scope>
    <source>
        <strain evidence="1">CgM1</strain>
    </source>
</reference>
<gene>
    <name evidence="1" type="ORF">KQX54_004216</name>
</gene>
<keyword evidence="2" id="KW-1185">Reference proteome</keyword>
<evidence type="ECO:0000313" key="1">
    <source>
        <dbReference type="EMBL" id="KAH0534469.1"/>
    </source>
</evidence>
<organism evidence="1 2">
    <name type="scientific">Cotesia glomerata</name>
    <name type="common">Lepidopteran parasitic wasp</name>
    <name type="synonym">Apanteles glomeratus</name>
    <dbReference type="NCBI Taxonomy" id="32391"/>
    <lineage>
        <taxon>Eukaryota</taxon>
        <taxon>Metazoa</taxon>
        <taxon>Ecdysozoa</taxon>
        <taxon>Arthropoda</taxon>
        <taxon>Hexapoda</taxon>
        <taxon>Insecta</taxon>
        <taxon>Pterygota</taxon>
        <taxon>Neoptera</taxon>
        <taxon>Endopterygota</taxon>
        <taxon>Hymenoptera</taxon>
        <taxon>Apocrita</taxon>
        <taxon>Ichneumonoidea</taxon>
        <taxon>Braconidae</taxon>
        <taxon>Microgastrinae</taxon>
        <taxon>Cotesia</taxon>
    </lineage>
</organism>
<dbReference type="AlphaFoldDB" id="A0AAV7HWT4"/>